<keyword evidence="1" id="KW-0472">Membrane</keyword>
<keyword evidence="1" id="KW-1133">Transmembrane helix</keyword>
<accession>A0A9D2WNY5</accession>
<dbReference type="AlphaFoldDB" id="A0A9D2WNY5"/>
<name>A0A9D2WNY5_9FIRM</name>
<keyword evidence="1" id="KW-0812">Transmembrane</keyword>
<keyword evidence="3" id="KW-1185">Reference proteome</keyword>
<gene>
    <name evidence="2" type="ORF">SPSYN_02248</name>
</gene>
<dbReference type="Proteomes" id="UP000798488">
    <property type="component" value="Unassembled WGS sequence"/>
</dbReference>
<evidence type="ECO:0000313" key="3">
    <source>
        <dbReference type="Proteomes" id="UP000798488"/>
    </source>
</evidence>
<evidence type="ECO:0000256" key="1">
    <source>
        <dbReference type="SAM" id="Phobius"/>
    </source>
</evidence>
<feature type="transmembrane region" description="Helical" evidence="1">
    <location>
        <begin position="84"/>
        <end position="107"/>
    </location>
</feature>
<dbReference type="EMBL" id="LSRS01000005">
    <property type="protein sequence ID" value="KAF1084470.1"/>
    <property type="molecule type" value="Genomic_DNA"/>
</dbReference>
<proteinExistence type="predicted"/>
<reference evidence="2" key="1">
    <citation type="submission" date="2016-02" db="EMBL/GenBank/DDBJ databases">
        <title>Draft Genome Sequence of Sporotomaculum syntrophicum Strain FB, a Syntrophic Benzoate Degrader.</title>
        <authorList>
            <person name="Nobu M.K."/>
            <person name="Narihiro T."/>
            <person name="Qiu Y.-L."/>
            <person name="Ohashi A."/>
            <person name="Liu W.-T."/>
            <person name="Yuji S."/>
        </authorList>
    </citation>
    <scope>NUCLEOTIDE SEQUENCE</scope>
    <source>
        <strain evidence="2">FB</strain>
    </source>
</reference>
<organism evidence="2 3">
    <name type="scientific">Sporotomaculum syntrophicum</name>
    <dbReference type="NCBI Taxonomy" id="182264"/>
    <lineage>
        <taxon>Bacteria</taxon>
        <taxon>Bacillati</taxon>
        <taxon>Bacillota</taxon>
        <taxon>Clostridia</taxon>
        <taxon>Eubacteriales</taxon>
        <taxon>Desulfallaceae</taxon>
        <taxon>Sporotomaculum</taxon>
    </lineage>
</organism>
<sequence length="108" mass="12302">MSKMARLYEITPESASGEITSSLAQSLKNGLFAPTEKKFSTLETEIMALTQLIELETGKLTLEANEKFYHLEKELVQVRKWNRFTVILSLASLMGIIVTLIILFNWYS</sequence>
<evidence type="ECO:0000313" key="2">
    <source>
        <dbReference type="EMBL" id="KAF1084470.1"/>
    </source>
</evidence>
<protein>
    <submittedName>
        <fullName evidence="2">Uncharacterized protein</fullName>
    </submittedName>
</protein>
<comment type="caution">
    <text evidence="2">The sequence shown here is derived from an EMBL/GenBank/DDBJ whole genome shotgun (WGS) entry which is preliminary data.</text>
</comment>